<feature type="domain" description="YqaJ viral recombinase" evidence="1">
    <location>
        <begin position="137"/>
        <end position="287"/>
    </location>
</feature>
<dbReference type="InterPro" id="IPR011335">
    <property type="entry name" value="Restrct_endonuc-II-like"/>
</dbReference>
<dbReference type="GO" id="GO:0006281">
    <property type="term" value="P:DNA repair"/>
    <property type="evidence" value="ECO:0007669"/>
    <property type="project" value="UniProtKB-ARBA"/>
</dbReference>
<evidence type="ECO:0000313" key="3">
    <source>
        <dbReference type="Proteomes" id="UP001178508"/>
    </source>
</evidence>
<evidence type="ECO:0000259" key="1">
    <source>
        <dbReference type="Pfam" id="PF09588"/>
    </source>
</evidence>
<dbReference type="SUPFAM" id="SSF52980">
    <property type="entry name" value="Restriction endonuclease-like"/>
    <property type="match status" value="1"/>
</dbReference>
<dbReference type="AlphaFoldDB" id="A0AAV1EIC3"/>
<dbReference type="InterPro" id="IPR019080">
    <property type="entry name" value="YqaJ_viral_recombinase"/>
</dbReference>
<dbReference type="PANTHER" id="PTHR46609">
    <property type="entry name" value="EXONUCLEASE, PHAGE-TYPE/RECB, C-TERMINAL DOMAIN-CONTAINING PROTEIN"/>
    <property type="match status" value="1"/>
</dbReference>
<name>A0AAV1EIC3_XYRNO</name>
<dbReference type="InterPro" id="IPR011604">
    <property type="entry name" value="PDDEXK-like_dom_sf"/>
</dbReference>
<sequence length="337" mass="37811">MAALLIWVEKNVSRTDVECVWKRAKTPKSDDILAKRVSVMTPSTSQAGIKTPVTQEVKDWTVSSLSQLGRFTGMWWILSPETAQTPPIKTWDGLVVCPGFTEAEDKALYVLSSLAVTDAEKQQIERDTVFQAKNDLWMAYRKKRITASNFVSVLAAVKRKRYPPSLFKTLLGQYNFKEASKACDWGITHEPQAKQEYTEKAGDVVQERGVFLSNSGLLGGSPDGTVSDECIIEVKCPWSTKNMTVRQAAAEKRDFFLQLDAATDSLTLKPTHHYWHQIQGNLHLTGASTCHLVVWTLADLVLVPVVKDPTWARNIDILETFYKDCFLPKILSELSTL</sequence>
<accession>A0AAV1EIC3</accession>
<dbReference type="PANTHER" id="PTHR46609:SF8">
    <property type="entry name" value="YQAJ VIRAL RECOMBINASE DOMAIN-CONTAINING PROTEIN"/>
    <property type="match status" value="1"/>
</dbReference>
<protein>
    <submittedName>
        <fullName evidence="2">Uncharacterized protein LOC114552703</fullName>
    </submittedName>
</protein>
<dbReference type="EMBL" id="OY660864">
    <property type="protein sequence ID" value="CAJ1048434.1"/>
    <property type="molecule type" value="Genomic_DNA"/>
</dbReference>
<organism evidence="2 3">
    <name type="scientific">Xyrichtys novacula</name>
    <name type="common">Pearly razorfish</name>
    <name type="synonym">Hemipteronotus novacula</name>
    <dbReference type="NCBI Taxonomy" id="13765"/>
    <lineage>
        <taxon>Eukaryota</taxon>
        <taxon>Metazoa</taxon>
        <taxon>Chordata</taxon>
        <taxon>Craniata</taxon>
        <taxon>Vertebrata</taxon>
        <taxon>Euteleostomi</taxon>
        <taxon>Actinopterygii</taxon>
        <taxon>Neopterygii</taxon>
        <taxon>Teleostei</taxon>
        <taxon>Neoteleostei</taxon>
        <taxon>Acanthomorphata</taxon>
        <taxon>Eupercaria</taxon>
        <taxon>Labriformes</taxon>
        <taxon>Labridae</taxon>
        <taxon>Xyrichtys</taxon>
    </lineage>
</organism>
<dbReference type="Proteomes" id="UP001178508">
    <property type="component" value="Chromosome 1"/>
</dbReference>
<evidence type="ECO:0000313" key="2">
    <source>
        <dbReference type="EMBL" id="CAJ1048434.1"/>
    </source>
</evidence>
<gene>
    <name evidence="2" type="ORF">XNOV1_A032878</name>
</gene>
<dbReference type="Gene3D" id="3.90.320.10">
    <property type="match status" value="1"/>
</dbReference>
<reference evidence="2" key="1">
    <citation type="submission" date="2023-08" db="EMBL/GenBank/DDBJ databases">
        <authorList>
            <person name="Alioto T."/>
            <person name="Alioto T."/>
            <person name="Gomez Garrido J."/>
        </authorList>
    </citation>
    <scope>NUCLEOTIDE SEQUENCE</scope>
</reference>
<proteinExistence type="predicted"/>
<dbReference type="Pfam" id="PF09588">
    <property type="entry name" value="YqaJ"/>
    <property type="match status" value="1"/>
</dbReference>
<dbReference type="InterPro" id="IPR051703">
    <property type="entry name" value="NF-kappa-B_Signaling_Reg"/>
</dbReference>
<dbReference type="CDD" id="cd22343">
    <property type="entry name" value="PDDEXK_lambda_exonuclease-like"/>
    <property type="match status" value="1"/>
</dbReference>
<keyword evidence="3" id="KW-1185">Reference proteome</keyword>